<proteinExistence type="predicted"/>
<comment type="caution">
    <text evidence="1">The sequence shown here is derived from an EMBL/GenBank/DDBJ whole genome shotgun (WGS) entry which is preliminary data.</text>
</comment>
<organism evidence="1 2">
    <name type="scientific">Pontibacter silvestris</name>
    <dbReference type="NCBI Taxonomy" id="2305183"/>
    <lineage>
        <taxon>Bacteria</taxon>
        <taxon>Pseudomonadati</taxon>
        <taxon>Bacteroidota</taxon>
        <taxon>Cytophagia</taxon>
        <taxon>Cytophagales</taxon>
        <taxon>Hymenobacteraceae</taxon>
        <taxon>Pontibacter</taxon>
    </lineage>
</organism>
<evidence type="ECO:0000313" key="1">
    <source>
        <dbReference type="EMBL" id="MFD2067181.1"/>
    </source>
</evidence>
<evidence type="ECO:0000313" key="2">
    <source>
        <dbReference type="Proteomes" id="UP001597369"/>
    </source>
</evidence>
<dbReference type="Proteomes" id="UP001597369">
    <property type="component" value="Unassembled WGS sequence"/>
</dbReference>
<gene>
    <name evidence="1" type="ORF">ACFSKU_09830</name>
</gene>
<reference evidence="2" key="1">
    <citation type="journal article" date="2019" name="Int. J. Syst. Evol. Microbiol.">
        <title>The Global Catalogue of Microorganisms (GCM) 10K type strain sequencing project: providing services to taxonomists for standard genome sequencing and annotation.</title>
        <authorList>
            <consortium name="The Broad Institute Genomics Platform"/>
            <consortium name="The Broad Institute Genome Sequencing Center for Infectious Disease"/>
            <person name="Wu L."/>
            <person name="Ma J."/>
        </authorList>
    </citation>
    <scope>NUCLEOTIDE SEQUENCE [LARGE SCALE GENOMIC DNA]</scope>
    <source>
        <strain evidence="2">JCM 16545</strain>
    </source>
</reference>
<keyword evidence="2" id="KW-1185">Reference proteome</keyword>
<accession>A0ABW4WXR5</accession>
<protein>
    <submittedName>
        <fullName evidence="1">Uncharacterized protein</fullName>
    </submittedName>
</protein>
<dbReference type="RefSeq" id="WP_229961018.1">
    <property type="nucleotide sequence ID" value="NZ_JAJJWI010000009.1"/>
</dbReference>
<name>A0ABW4WXR5_9BACT</name>
<sequence>MFSPDLPKPVLFHPLKHHLQYIREFIEYSLAITEPEIKDALVTIGSSQLDMYLGQLMPMQISQEVMLHLQQHSLLQPEMYRQYLTDEEKAYFVITLSDATAWVLRWGLEAGRFVHLHPARYTPNTIRVKANSLKIAVATVVAAKRLPNVGVNLELVNRVRREWLELPPVKALSEDSGIINLIKLLKMQ</sequence>
<dbReference type="EMBL" id="JBHUHV010000029">
    <property type="protein sequence ID" value="MFD2067181.1"/>
    <property type="molecule type" value="Genomic_DNA"/>
</dbReference>